<keyword evidence="6" id="KW-1185">Reference proteome</keyword>
<protein>
    <recommendedName>
        <fullName evidence="2">3-hydroxyisobutyryl-CoA hydrolase</fullName>
        <ecNumber evidence="2">3.1.2.4</ecNumber>
    </recommendedName>
</protein>
<organism evidence="5 6">
    <name type="scientific">Ruicaihuangia caeni</name>
    <dbReference type="NCBI Taxonomy" id="3042517"/>
    <lineage>
        <taxon>Bacteria</taxon>
        <taxon>Bacillati</taxon>
        <taxon>Actinomycetota</taxon>
        <taxon>Actinomycetes</taxon>
        <taxon>Micrococcales</taxon>
        <taxon>Microbacteriaceae</taxon>
        <taxon>Ruicaihuangia</taxon>
    </lineage>
</organism>
<sequence length="368" mass="38547">MSVADLSTPGEALGDAPVIVRTEGRLGRITLNRPRALNAIDHEMVMAMADALAEWSTDESVSAVLLDGAGERGLCAGGDLHKNGDAPLTPAFLRDEYHLNLQIAEFPKPFIALMDGIVMGGGIGVSAHASHRIVTERSKLAMPETRIGMVPDVGGSLLLNAAPGAIGRHLGLTSGQFDGADAIACGFADTTVASTHLVQLVEAVLIALDELDEPADAVAAAAAIDAAVANYAAPVPESTLMAQQHWIDRCYASDSVPQIVEALRESARGDGGQDAEAAASAILAVSPTAAVATLELLRRTQGVDLREALELEYRAMTALAEMPDAREGVRVLLVDRDTPRWSPAALEDVDADQVRALFERPAADGPLF</sequence>
<dbReference type="GO" id="GO:0003860">
    <property type="term" value="F:3-hydroxyisobutyryl-CoA hydrolase activity"/>
    <property type="evidence" value="ECO:0007669"/>
    <property type="project" value="UniProtKB-EC"/>
</dbReference>
<dbReference type="PANTHER" id="PTHR43176">
    <property type="entry name" value="3-HYDROXYISOBUTYRYL-COA HYDROLASE-RELATED"/>
    <property type="match status" value="1"/>
</dbReference>
<evidence type="ECO:0000313" key="5">
    <source>
        <dbReference type="EMBL" id="MDI2098977.1"/>
    </source>
</evidence>
<dbReference type="InterPro" id="IPR032259">
    <property type="entry name" value="HIBYL-CoA-H"/>
</dbReference>
<dbReference type="EC" id="3.1.2.4" evidence="2"/>
<dbReference type="InterPro" id="IPR029045">
    <property type="entry name" value="ClpP/crotonase-like_dom_sf"/>
</dbReference>
<name>A0AAW6T5D8_9MICO</name>
<reference evidence="5 6" key="1">
    <citation type="submission" date="2023-04" db="EMBL/GenBank/DDBJ databases">
        <title>Klugiella caeni sp. nov. isolated from the sludge of biochemical tank.</title>
        <authorList>
            <person name="Geng K."/>
        </authorList>
    </citation>
    <scope>NUCLEOTIDE SEQUENCE [LARGE SCALE GENOMIC DNA]</scope>
    <source>
        <strain evidence="5 6">YN-L-19</strain>
    </source>
</reference>
<evidence type="ECO:0000256" key="2">
    <source>
        <dbReference type="ARBA" id="ARBA00011915"/>
    </source>
</evidence>
<dbReference type="PANTHER" id="PTHR43176:SF3">
    <property type="entry name" value="3-HYDROXYISOBUTYRYL-COA HYDROLASE, MITOCHONDRIAL"/>
    <property type="match status" value="1"/>
</dbReference>
<feature type="domain" description="Enoyl-CoA hydratase/isomerase" evidence="4">
    <location>
        <begin position="27"/>
        <end position="358"/>
    </location>
</feature>
<comment type="caution">
    <text evidence="5">The sequence shown here is derived from an EMBL/GenBank/DDBJ whole genome shotgun (WGS) entry which is preliminary data.</text>
</comment>
<dbReference type="SUPFAM" id="SSF52096">
    <property type="entry name" value="ClpP/crotonase"/>
    <property type="match status" value="1"/>
</dbReference>
<proteinExistence type="predicted"/>
<dbReference type="Proteomes" id="UP001321506">
    <property type="component" value="Unassembled WGS sequence"/>
</dbReference>
<gene>
    <name evidence="5" type="ORF">QF206_08390</name>
</gene>
<dbReference type="Gene3D" id="3.90.226.10">
    <property type="entry name" value="2-enoyl-CoA Hydratase, Chain A, domain 1"/>
    <property type="match status" value="1"/>
</dbReference>
<evidence type="ECO:0000256" key="3">
    <source>
        <dbReference type="ARBA" id="ARBA00022801"/>
    </source>
</evidence>
<evidence type="ECO:0000259" key="4">
    <source>
        <dbReference type="Pfam" id="PF16113"/>
    </source>
</evidence>
<evidence type="ECO:0000313" key="6">
    <source>
        <dbReference type="Proteomes" id="UP001321506"/>
    </source>
</evidence>
<comment type="catalytic activity">
    <reaction evidence="1">
        <text>3-hydroxy-2-methylpropanoyl-CoA + H2O = 3-hydroxy-2-methylpropanoate + CoA + H(+)</text>
        <dbReference type="Rhea" id="RHEA:20888"/>
        <dbReference type="ChEBI" id="CHEBI:11805"/>
        <dbReference type="ChEBI" id="CHEBI:15377"/>
        <dbReference type="ChEBI" id="CHEBI:15378"/>
        <dbReference type="ChEBI" id="CHEBI:57287"/>
        <dbReference type="ChEBI" id="CHEBI:57340"/>
        <dbReference type="EC" id="3.1.2.4"/>
    </reaction>
</comment>
<dbReference type="GO" id="GO:0005829">
    <property type="term" value="C:cytosol"/>
    <property type="evidence" value="ECO:0007669"/>
    <property type="project" value="TreeGrafter"/>
</dbReference>
<dbReference type="GO" id="GO:0006574">
    <property type="term" value="P:L-valine catabolic process"/>
    <property type="evidence" value="ECO:0007669"/>
    <property type="project" value="TreeGrafter"/>
</dbReference>
<dbReference type="AlphaFoldDB" id="A0AAW6T5D8"/>
<dbReference type="CDD" id="cd06558">
    <property type="entry name" value="crotonase-like"/>
    <property type="match status" value="1"/>
</dbReference>
<evidence type="ECO:0000256" key="1">
    <source>
        <dbReference type="ARBA" id="ARBA00001709"/>
    </source>
</evidence>
<dbReference type="RefSeq" id="WP_281488764.1">
    <property type="nucleotide sequence ID" value="NZ_JASATX010000003.1"/>
</dbReference>
<keyword evidence="3 5" id="KW-0378">Hydrolase</keyword>
<dbReference type="NCBIfam" id="NF004127">
    <property type="entry name" value="PRK05617.1"/>
    <property type="match status" value="1"/>
</dbReference>
<dbReference type="EMBL" id="JASATX010000003">
    <property type="protein sequence ID" value="MDI2098977.1"/>
    <property type="molecule type" value="Genomic_DNA"/>
</dbReference>
<dbReference type="InterPro" id="IPR045004">
    <property type="entry name" value="ECH_dom"/>
</dbReference>
<dbReference type="Pfam" id="PF16113">
    <property type="entry name" value="ECH_2"/>
    <property type="match status" value="1"/>
</dbReference>
<accession>A0AAW6T5D8</accession>